<dbReference type="Pfam" id="PF01987">
    <property type="entry name" value="AIM24"/>
    <property type="match status" value="1"/>
</dbReference>
<evidence type="ECO:0000313" key="3">
    <source>
        <dbReference type="Proteomes" id="UP000054107"/>
    </source>
</evidence>
<evidence type="ECO:0000313" key="2">
    <source>
        <dbReference type="EMBL" id="CEP18426.1"/>
    </source>
</evidence>
<organism evidence="2 3">
    <name type="scientific">Parasitella parasitica</name>
    <dbReference type="NCBI Taxonomy" id="35722"/>
    <lineage>
        <taxon>Eukaryota</taxon>
        <taxon>Fungi</taxon>
        <taxon>Fungi incertae sedis</taxon>
        <taxon>Mucoromycota</taxon>
        <taxon>Mucoromycotina</taxon>
        <taxon>Mucoromycetes</taxon>
        <taxon>Mucorales</taxon>
        <taxon>Mucorineae</taxon>
        <taxon>Mucoraceae</taxon>
        <taxon>Parasitella</taxon>
    </lineage>
</organism>
<protein>
    <recommendedName>
        <fullName evidence="1">Altered inheritance of mitochondria protein 24, mitochondrial</fullName>
    </recommendedName>
</protein>
<dbReference type="EMBL" id="LN733835">
    <property type="protein sequence ID" value="CEP18426.1"/>
    <property type="molecule type" value="Genomic_DNA"/>
</dbReference>
<dbReference type="Proteomes" id="UP000054107">
    <property type="component" value="Unassembled WGS sequence"/>
</dbReference>
<keyword evidence="1" id="KW-0496">Mitochondrion</keyword>
<dbReference type="GO" id="GO:0005739">
    <property type="term" value="C:mitochondrion"/>
    <property type="evidence" value="ECO:0007669"/>
    <property type="project" value="UniProtKB-SubCell"/>
</dbReference>
<dbReference type="InterPro" id="IPR036983">
    <property type="entry name" value="AIM24_sf"/>
</dbReference>
<dbReference type="AlphaFoldDB" id="A0A0B7NIM6"/>
<evidence type="ECO:0000256" key="1">
    <source>
        <dbReference type="RuleBase" id="RU363045"/>
    </source>
</evidence>
<accession>A0A0B7NIM6</accession>
<dbReference type="InterPro" id="IPR002838">
    <property type="entry name" value="AIM24"/>
</dbReference>
<dbReference type="OrthoDB" id="1705416at2759"/>
<name>A0A0B7NIM6_9FUNG</name>
<reference evidence="2 3" key="1">
    <citation type="submission" date="2014-09" db="EMBL/GenBank/DDBJ databases">
        <authorList>
            <person name="Ellenberger Sabrina"/>
        </authorList>
    </citation>
    <scope>NUCLEOTIDE SEQUENCE [LARGE SCALE GENOMIC DNA]</scope>
    <source>
        <strain evidence="2 3">CBS 412.66</strain>
    </source>
</reference>
<proteinExistence type="inferred from homology"/>
<comment type="subcellular location">
    <subcellularLocation>
        <location evidence="1">Mitochondrion</location>
    </subcellularLocation>
</comment>
<dbReference type="STRING" id="35722.A0A0B7NIM6"/>
<sequence length="221" mass="24715">MYIIRRDAFLANTEKVTFDSSVNHDETGLLNKLILTVSGPETLALSRYDGIHRISLAAVEEYQANPLDLIMWDKHTKPARLHARHSIVPSPKSKLRKFEVVRNIEDSPSLQPKLQYFNGFCKTFCHLILGAPDFVKLKGPGDFYLASREKSRLLNANDSVSQLFEKSTEIFPAAPAEVAETLIKKKHPGYAQESTNGLPSYYAEIGPKGTIECVSKKGEHS</sequence>
<comment type="similarity">
    <text evidence="1">Belongs to the AIM24 family.</text>
</comment>
<gene>
    <name evidence="2" type="primary">PARPA_12730.1 scaffold 45468</name>
</gene>
<keyword evidence="3" id="KW-1185">Reference proteome</keyword>
<dbReference type="Gene3D" id="3.60.160.10">
    <property type="entry name" value="Mitochondrial biogenesis AIM24"/>
    <property type="match status" value="1"/>
</dbReference>